<gene>
    <name evidence="2" type="ORF">NG800_011065</name>
</gene>
<keyword evidence="3" id="KW-1185">Reference proteome</keyword>
<protein>
    <submittedName>
        <fullName evidence="2">HD domain-containing protein</fullName>
    </submittedName>
</protein>
<dbReference type="Proteomes" id="UP001204439">
    <property type="component" value="Unassembled WGS sequence"/>
</dbReference>
<dbReference type="EMBL" id="JAMXLT020000018">
    <property type="protein sequence ID" value="MDW8549454.1"/>
    <property type="molecule type" value="Genomic_DNA"/>
</dbReference>
<name>A0ABU4JIG3_9FLAO</name>
<dbReference type="SUPFAM" id="SSF109604">
    <property type="entry name" value="HD-domain/PDEase-like"/>
    <property type="match status" value="1"/>
</dbReference>
<dbReference type="Pfam" id="PF01966">
    <property type="entry name" value="HD"/>
    <property type="match status" value="1"/>
</dbReference>
<dbReference type="InterPro" id="IPR003607">
    <property type="entry name" value="HD/PDEase_dom"/>
</dbReference>
<evidence type="ECO:0000313" key="2">
    <source>
        <dbReference type="EMBL" id="MDW8549454.1"/>
    </source>
</evidence>
<reference evidence="2 3" key="1">
    <citation type="submission" date="2023-11" db="EMBL/GenBank/DDBJ databases">
        <title>First isolation, identification, and characterization of non-pathogenic Epilithonimonas ginsengisoli isolated from diseased farmed rainbow trout (Oncorhynchus mykiss) in Chile.</title>
        <authorList>
            <person name="Miranda C.D."/>
            <person name="Irgang R."/>
            <person name="Concha C."/>
            <person name="Rojas R."/>
            <person name="Avendano R."/>
        </authorList>
    </citation>
    <scope>NUCLEOTIDE SEQUENCE [LARGE SCALE GENOMIC DNA]</scope>
    <source>
        <strain evidence="2 3">FP99</strain>
    </source>
</reference>
<dbReference type="Gene3D" id="1.10.3210.10">
    <property type="entry name" value="Hypothetical protein af1432"/>
    <property type="match status" value="1"/>
</dbReference>
<sequence>MNKVENYVNELLDHSASRNLLFHSLGHTKEVVNAVNEICKHSNVTENELNVLIVAAWFHDCGYVKYYIGHEEESSRIAEFFLTGLNCDREFIKQVIKCINATKYSHIPSTLAEKIIRDADMYHLCKPNYHIYEELLRRELELHQGFSLSDKEWQVQNYEFLKNHQYHTEYGQKVLNHSKEINMQIVKENI</sequence>
<evidence type="ECO:0000259" key="1">
    <source>
        <dbReference type="Pfam" id="PF01966"/>
    </source>
</evidence>
<dbReference type="InterPro" id="IPR006674">
    <property type="entry name" value="HD_domain"/>
</dbReference>
<feature type="domain" description="HD" evidence="1">
    <location>
        <begin position="26"/>
        <end position="123"/>
    </location>
</feature>
<accession>A0ABU4JIG3</accession>
<proteinExistence type="predicted"/>
<comment type="caution">
    <text evidence="2">The sequence shown here is derived from an EMBL/GenBank/DDBJ whole genome shotgun (WGS) entry which is preliminary data.</text>
</comment>
<dbReference type="CDD" id="cd00077">
    <property type="entry name" value="HDc"/>
    <property type="match status" value="1"/>
</dbReference>
<organism evidence="2 3">
    <name type="scientific">Epilithonimonas ginsengisoli</name>
    <dbReference type="NCBI Taxonomy" id="1245592"/>
    <lineage>
        <taxon>Bacteria</taxon>
        <taxon>Pseudomonadati</taxon>
        <taxon>Bacteroidota</taxon>
        <taxon>Flavobacteriia</taxon>
        <taxon>Flavobacteriales</taxon>
        <taxon>Weeksellaceae</taxon>
        <taxon>Chryseobacterium group</taxon>
        <taxon>Epilithonimonas</taxon>
    </lineage>
</organism>
<evidence type="ECO:0000313" key="3">
    <source>
        <dbReference type="Proteomes" id="UP001204439"/>
    </source>
</evidence>
<dbReference type="RefSeq" id="WP_165596599.1">
    <property type="nucleotide sequence ID" value="NZ_JAMXLT020000018.1"/>
</dbReference>